<dbReference type="OrthoDB" id="5394411at2759"/>
<feature type="region of interest" description="Disordered" evidence="1">
    <location>
        <begin position="236"/>
        <end position="256"/>
    </location>
</feature>
<dbReference type="EMBL" id="KZ824481">
    <property type="protein sequence ID" value="RAK96074.1"/>
    <property type="molecule type" value="Genomic_DNA"/>
</dbReference>
<organism evidence="3 4">
    <name type="scientific">Aspergillus ibericus CBS 121593</name>
    <dbReference type="NCBI Taxonomy" id="1448316"/>
    <lineage>
        <taxon>Eukaryota</taxon>
        <taxon>Fungi</taxon>
        <taxon>Dikarya</taxon>
        <taxon>Ascomycota</taxon>
        <taxon>Pezizomycotina</taxon>
        <taxon>Eurotiomycetes</taxon>
        <taxon>Eurotiomycetidae</taxon>
        <taxon>Eurotiales</taxon>
        <taxon>Aspergillaceae</taxon>
        <taxon>Aspergillus</taxon>
        <taxon>Aspergillus subgen. Circumdati</taxon>
    </lineage>
</organism>
<dbReference type="GeneID" id="37223094"/>
<proteinExistence type="predicted"/>
<evidence type="ECO:0000256" key="1">
    <source>
        <dbReference type="SAM" id="MobiDB-lite"/>
    </source>
</evidence>
<keyword evidence="4" id="KW-1185">Reference proteome</keyword>
<evidence type="ECO:0000313" key="3">
    <source>
        <dbReference type="EMBL" id="RAK96074.1"/>
    </source>
</evidence>
<dbReference type="SUPFAM" id="SSF50475">
    <property type="entry name" value="FMN-binding split barrel"/>
    <property type="match status" value="1"/>
</dbReference>
<dbReference type="InterPro" id="IPR012349">
    <property type="entry name" value="Split_barrel_FMN-bd"/>
</dbReference>
<dbReference type="Gene3D" id="2.30.110.10">
    <property type="entry name" value="Electron Transport, Fmn-binding Protein, Chain A"/>
    <property type="match status" value="1"/>
</dbReference>
<reference evidence="3 4" key="1">
    <citation type="submission" date="2018-02" db="EMBL/GenBank/DDBJ databases">
        <title>The genomes of Aspergillus section Nigri reveals drivers in fungal speciation.</title>
        <authorList>
            <consortium name="DOE Joint Genome Institute"/>
            <person name="Vesth T.C."/>
            <person name="Nybo J."/>
            <person name="Theobald S."/>
            <person name="Brandl J."/>
            <person name="Frisvad J.C."/>
            <person name="Nielsen K.F."/>
            <person name="Lyhne E.K."/>
            <person name="Kogle M.E."/>
            <person name="Kuo A."/>
            <person name="Riley R."/>
            <person name="Clum A."/>
            <person name="Nolan M."/>
            <person name="Lipzen A."/>
            <person name="Salamov A."/>
            <person name="Henrissat B."/>
            <person name="Wiebenga A."/>
            <person name="De vries R.P."/>
            <person name="Grigoriev I.V."/>
            <person name="Mortensen U.H."/>
            <person name="Andersen M.R."/>
            <person name="Baker S.E."/>
        </authorList>
    </citation>
    <scope>NUCLEOTIDE SEQUENCE [LARGE SCALE GENOMIC DNA]</scope>
    <source>
        <strain evidence="3 4">CBS 121593</strain>
    </source>
</reference>
<gene>
    <name evidence="3" type="ORF">BO80DRAFT_417767</name>
</gene>
<dbReference type="PANTHER" id="PTHR28243:SF1">
    <property type="entry name" value="PYRIDOXAMINE 5'-PHOSPHATE OXIDASE ALR4036 FAMILY FMN-BINDING DOMAIN-CONTAINING PROTEIN"/>
    <property type="match status" value="1"/>
</dbReference>
<dbReference type="Proteomes" id="UP000249402">
    <property type="component" value="Unassembled WGS sequence"/>
</dbReference>
<dbReference type="STRING" id="1448316.A0A395GL13"/>
<protein>
    <recommendedName>
        <fullName evidence="2">Pyridoxamine 5'-phosphate oxidase Alr4036 family FMN-binding domain-containing protein</fullName>
    </recommendedName>
</protein>
<sequence>MPPRALAPWLTPLKTHLTSPSATTSFTLTTIAHTTHGHAVPRARTVEFRGFFPTLSLHPSGIKSLKEQNIGLNPDIYESEMIAVTTDVRMEKVGELGSSGGVVEGMFWLAEVGEQWRVKGKGFVLGGKEGEEEREVVGRGLRLKEGGKEKEKEEGEWTWERQVDMYFANHSPAMRGTFKNPPPGTPRSQDPGNPQLKLGQKVEDLRDEVARANFRVLVIRPEEVERLDLQDPENVTRTRWTAGRDGEDWEEAELWP</sequence>
<accession>A0A395GL13</accession>
<feature type="domain" description="Pyridoxamine 5'-phosphate oxidase Alr4036 family FMN-binding" evidence="2">
    <location>
        <begin position="7"/>
        <end position="125"/>
    </location>
</feature>
<dbReference type="PANTHER" id="PTHR28243">
    <property type="entry name" value="AGL049CP"/>
    <property type="match status" value="1"/>
</dbReference>
<dbReference type="VEuPathDB" id="FungiDB:BO80DRAFT_417767"/>
<feature type="region of interest" description="Disordered" evidence="1">
    <location>
        <begin position="172"/>
        <end position="197"/>
    </location>
</feature>
<name>A0A395GL13_9EURO</name>
<feature type="compositionally biased region" description="Acidic residues" evidence="1">
    <location>
        <begin position="247"/>
        <end position="256"/>
    </location>
</feature>
<evidence type="ECO:0000259" key="2">
    <source>
        <dbReference type="Pfam" id="PF12766"/>
    </source>
</evidence>
<dbReference type="GO" id="GO:0010181">
    <property type="term" value="F:FMN binding"/>
    <property type="evidence" value="ECO:0007669"/>
    <property type="project" value="InterPro"/>
</dbReference>
<dbReference type="InterPro" id="IPR024624">
    <property type="entry name" value="Pyridox_Oxase_Alr4036_FMN-bd"/>
</dbReference>
<dbReference type="AlphaFoldDB" id="A0A395GL13"/>
<dbReference type="Pfam" id="PF12766">
    <property type="entry name" value="Pyridox_oxase_2"/>
    <property type="match status" value="1"/>
</dbReference>
<evidence type="ECO:0000313" key="4">
    <source>
        <dbReference type="Proteomes" id="UP000249402"/>
    </source>
</evidence>
<dbReference type="RefSeq" id="XP_025570402.1">
    <property type="nucleotide sequence ID" value="XM_025718229.1"/>
</dbReference>